<dbReference type="EMBL" id="HE774682">
    <property type="protein sequence ID" value="CCG52456.1"/>
    <property type="molecule type" value="Genomic_DNA"/>
</dbReference>
<dbReference type="OrthoDB" id="623514at2"/>
<evidence type="ECO:0000313" key="1">
    <source>
        <dbReference type="EMBL" id="CCG52456.1"/>
    </source>
</evidence>
<reference evidence="1 2" key="1">
    <citation type="journal article" date="2012" name="J. Bacteriol.">
        <title>Complete Genome Sequence of Flavobacterium indicum GPSTA100-9T, Isolated from Warm Spring Water.</title>
        <authorList>
            <person name="Barbier P."/>
            <person name="Houel A."/>
            <person name="Loux V."/>
            <person name="Poulain J."/>
            <person name="Bernardet J.F."/>
            <person name="Touchon M."/>
            <person name="Duchaud E."/>
        </authorList>
    </citation>
    <scope>NUCLEOTIDE SEQUENCE [LARGE SCALE GENOMIC DNA]</scope>
    <source>
        <strain evidence="2">DSM 17447 / CIP 109464 / GPTSA100-9</strain>
    </source>
</reference>
<dbReference type="InterPro" id="IPR032774">
    <property type="entry name" value="WG_beta_rep"/>
</dbReference>
<dbReference type="eggNOG" id="COG2113">
    <property type="taxonomic scope" value="Bacteria"/>
</dbReference>
<gene>
    <name evidence="1" type="ordered locus">KQS_02320</name>
</gene>
<reference evidence="2" key="2">
    <citation type="submission" date="2012-03" db="EMBL/GenBank/DDBJ databases">
        <title>Complete genome sequence of Flavobacterium indicum GPTSA100-9T, isolated from warm spring water.</title>
        <authorList>
            <person name="Barbier P."/>
            <person name="Houel A."/>
            <person name="Loux V."/>
            <person name="Poulain J."/>
            <person name="Bernardet J.-F."/>
            <person name="Touchon M."/>
            <person name="Duchaud E."/>
        </authorList>
    </citation>
    <scope>NUCLEOTIDE SEQUENCE [LARGE SCALE GENOMIC DNA]</scope>
    <source>
        <strain evidence="2">DSM 17447 / CIP 109464 / GPTSA100-9</strain>
    </source>
</reference>
<dbReference type="HOGENOM" id="CLU_725117_0_0_10"/>
<dbReference type="RefSeq" id="WP_014387600.1">
    <property type="nucleotide sequence ID" value="NC_017025.1"/>
</dbReference>
<keyword evidence="2" id="KW-1185">Reference proteome</keyword>
<protein>
    <recommendedName>
        <fullName evidence="3">WG repeat-containing protein</fullName>
    </recommendedName>
</protein>
<accession>H8XQG2</accession>
<dbReference type="Proteomes" id="UP000007599">
    <property type="component" value="Chromosome I"/>
</dbReference>
<dbReference type="STRING" id="1094466.KQS_02320"/>
<name>H8XQG2_FLAIG</name>
<evidence type="ECO:0000313" key="2">
    <source>
        <dbReference type="Proteomes" id="UP000007599"/>
    </source>
</evidence>
<organism evidence="1 2">
    <name type="scientific">Flavobacterium indicum (strain DSM 17447 / CIP 109464 / GPTSA100-9)</name>
    <dbReference type="NCBI Taxonomy" id="1094466"/>
    <lineage>
        <taxon>Bacteria</taxon>
        <taxon>Pseudomonadati</taxon>
        <taxon>Bacteroidota</taxon>
        <taxon>Flavobacteriia</taxon>
        <taxon>Flavobacteriales</taxon>
        <taxon>Flavobacteriaceae</taxon>
        <taxon>Flavobacterium</taxon>
    </lineage>
</organism>
<proteinExistence type="predicted"/>
<dbReference type="PATRIC" id="fig|1094466.5.peg.459"/>
<dbReference type="AlphaFoldDB" id="H8XQG2"/>
<evidence type="ECO:0008006" key="3">
    <source>
        <dbReference type="Google" id="ProtNLM"/>
    </source>
</evidence>
<dbReference type="KEGG" id="fin:KQS_02320"/>
<dbReference type="Pfam" id="PF14903">
    <property type="entry name" value="WG_beta_rep"/>
    <property type="match status" value="2"/>
</dbReference>
<sequence length="451" mass="53645">MKFLYSLVLLLTGLHFYAQDYFVPYRKGKLWGYADVNGKVKVTPVYDSVSFTYYNFRWKVFKNKKVGVINQKGEEVLKPEYDSIFEKPVHSRYHEFILYKNGKMGFANWLGELVLPVTFADIIKVEDESFNRLELKFFVKNEPYSHYKLIDEAKNQWLDSIQDFNQMREGFCHIKQNQKWGIYSVLTKQWKIKPTYDSIAVFDYLDFYKPKSDYKDVQYFAIKNGFIYLISNKWVVVPTKETSLKYFFEEFKNEEYDEVVSHLVDVNDTEVFEEIQLEENDNKVFSFQAENGSVKKIKINKQKGKYSFQVNTSNQKKEMFFDAIQLFRKDEESFDSRYALVKKNEKWFVFSIVNNVLVSTIGFQSFTFLPNKRGLLLIKNKNKVGLFKFENTFHEELSVFIAPTYDEFIESYKLQSIDHNYNCFNVYLFKNKSEMIPVGENNLLFSSDAKE</sequence>